<keyword evidence="1" id="KW-0732">Signal</keyword>
<dbReference type="InterPro" id="IPR006315">
    <property type="entry name" value="OM_autotransptr_brl_dom"/>
</dbReference>
<dbReference type="InterPro" id="IPR036709">
    <property type="entry name" value="Autotransporte_beta_dom_sf"/>
</dbReference>
<sequence>MRCTAPSHICRRVLCVALALASGTAFADDTDSNVSPALDRISLWLGGYYADSSTTIGAGLNNPNVNGKLNLQRDLGFPTHETSPRVRFDFLLGDSQGFSFDYYRIDQSRTKSLSSAIGFEGNTYDASASVTGRVNFDFGSAAYKWWFGHENDVFGVGVGAAYYRVHAGISGQASLTGPLVGQASTYASASTTDSAWAPELQLGWRHAFSNNVRMYFNASGVKKNGSHLGGHIYDAALGVEWFPWQNLGFGAEYDYTRIDIRQEHHDYNDYLAMRMDGPSVFLRLRF</sequence>
<dbReference type="RefSeq" id="WP_404547387.1">
    <property type="nucleotide sequence ID" value="NZ_JADIKJ010000011.1"/>
</dbReference>
<comment type="caution">
    <text evidence="2">The sequence shown here is derived from an EMBL/GenBank/DDBJ whole genome shotgun (WGS) entry which is preliminary data.</text>
</comment>
<protein>
    <submittedName>
        <fullName evidence="2">Autotransporter outer membrane beta-barrel domain-containing protein</fullName>
    </submittedName>
</protein>
<dbReference type="SUPFAM" id="SSF103515">
    <property type="entry name" value="Autotransporter"/>
    <property type="match status" value="1"/>
</dbReference>
<evidence type="ECO:0000313" key="2">
    <source>
        <dbReference type="EMBL" id="MFK2900877.1"/>
    </source>
</evidence>
<organism evidence="2 3">
    <name type="scientific">Dyella jejuensis</name>
    <dbReference type="NCBI Taxonomy" id="1432009"/>
    <lineage>
        <taxon>Bacteria</taxon>
        <taxon>Pseudomonadati</taxon>
        <taxon>Pseudomonadota</taxon>
        <taxon>Gammaproteobacteria</taxon>
        <taxon>Lysobacterales</taxon>
        <taxon>Rhodanobacteraceae</taxon>
        <taxon>Dyella</taxon>
    </lineage>
</organism>
<keyword evidence="3" id="KW-1185">Reference proteome</keyword>
<name>A0ABW8JLZ4_9GAMM</name>
<gene>
    <name evidence="2" type="ORF">ISP15_11075</name>
</gene>
<dbReference type="Proteomes" id="UP001620461">
    <property type="component" value="Unassembled WGS sequence"/>
</dbReference>
<proteinExistence type="predicted"/>
<accession>A0ABW8JLZ4</accession>
<feature type="chain" id="PRO_5045813242" evidence="1">
    <location>
        <begin position="28"/>
        <end position="286"/>
    </location>
</feature>
<dbReference type="NCBIfam" id="TIGR01414">
    <property type="entry name" value="autotrans_barl"/>
    <property type="match status" value="1"/>
</dbReference>
<feature type="signal peptide" evidence="1">
    <location>
        <begin position="1"/>
        <end position="27"/>
    </location>
</feature>
<evidence type="ECO:0000256" key="1">
    <source>
        <dbReference type="SAM" id="SignalP"/>
    </source>
</evidence>
<dbReference type="EMBL" id="JADIKJ010000011">
    <property type="protein sequence ID" value="MFK2900877.1"/>
    <property type="molecule type" value="Genomic_DNA"/>
</dbReference>
<reference evidence="2 3" key="1">
    <citation type="submission" date="2020-10" db="EMBL/GenBank/DDBJ databases">
        <title>Phylogeny of dyella-like bacteria.</title>
        <authorList>
            <person name="Fu J."/>
        </authorList>
    </citation>
    <scope>NUCLEOTIDE SEQUENCE [LARGE SCALE GENOMIC DNA]</scope>
    <source>
        <strain evidence="2 3">JP1</strain>
    </source>
</reference>
<evidence type="ECO:0000313" key="3">
    <source>
        <dbReference type="Proteomes" id="UP001620461"/>
    </source>
</evidence>